<proteinExistence type="predicted"/>
<name>A0A1F4Q049_UNCSA</name>
<protein>
    <submittedName>
        <fullName evidence="1">Uncharacterized protein</fullName>
    </submittedName>
</protein>
<gene>
    <name evidence="1" type="ORF">A2625_03730</name>
</gene>
<evidence type="ECO:0000313" key="1">
    <source>
        <dbReference type="EMBL" id="OGB89259.1"/>
    </source>
</evidence>
<comment type="caution">
    <text evidence="1">The sequence shown here is derived from an EMBL/GenBank/DDBJ whole genome shotgun (WGS) entry which is preliminary data.</text>
</comment>
<organism evidence="1 2">
    <name type="scientific">candidate division WOR-1 bacterium RIFCSPHIGHO2_01_FULL_53_15</name>
    <dbReference type="NCBI Taxonomy" id="1802564"/>
    <lineage>
        <taxon>Bacteria</taxon>
        <taxon>Bacillati</taxon>
        <taxon>Saganbacteria</taxon>
    </lineage>
</organism>
<dbReference type="AlphaFoldDB" id="A0A1F4Q049"/>
<sequence length="73" mass="8210">MKEIHGLGAFGIMPYFSEDLLKQTRLANIKTRAGKVAYLLSMGDKAKKPQVKEGVYEARGALKWIAKLLEEEE</sequence>
<dbReference type="Proteomes" id="UP000178724">
    <property type="component" value="Unassembled WGS sequence"/>
</dbReference>
<reference evidence="1 2" key="1">
    <citation type="journal article" date="2016" name="Nat. Commun.">
        <title>Thousands of microbial genomes shed light on interconnected biogeochemical processes in an aquifer system.</title>
        <authorList>
            <person name="Anantharaman K."/>
            <person name="Brown C.T."/>
            <person name="Hug L.A."/>
            <person name="Sharon I."/>
            <person name="Castelle C.J."/>
            <person name="Probst A.J."/>
            <person name="Thomas B.C."/>
            <person name="Singh A."/>
            <person name="Wilkins M.J."/>
            <person name="Karaoz U."/>
            <person name="Brodie E.L."/>
            <person name="Williams K.H."/>
            <person name="Hubbard S.S."/>
            <person name="Banfield J.F."/>
        </authorList>
    </citation>
    <scope>NUCLEOTIDE SEQUENCE [LARGE SCALE GENOMIC DNA]</scope>
</reference>
<dbReference type="EMBL" id="METM01000027">
    <property type="protein sequence ID" value="OGB89259.1"/>
    <property type="molecule type" value="Genomic_DNA"/>
</dbReference>
<evidence type="ECO:0000313" key="2">
    <source>
        <dbReference type="Proteomes" id="UP000178724"/>
    </source>
</evidence>
<accession>A0A1F4Q049</accession>